<dbReference type="Proteomes" id="UP000245956">
    <property type="component" value="Unassembled WGS sequence"/>
</dbReference>
<reference evidence="2" key="3">
    <citation type="submission" date="2023-11" db="EMBL/GenBank/DDBJ databases">
        <authorList>
            <person name="Beijen E."/>
            <person name="Ohm R.A."/>
        </authorList>
    </citation>
    <scope>NUCLEOTIDE SEQUENCE</scope>
    <source>
        <strain evidence="2">CBS 150709</strain>
    </source>
</reference>
<evidence type="ECO:0000313" key="3">
    <source>
        <dbReference type="EMBL" id="PWI72394.1"/>
    </source>
</evidence>
<dbReference type="EMBL" id="JAWRVI010000004">
    <property type="protein sequence ID" value="KAK4094201.1"/>
    <property type="molecule type" value="Genomic_DNA"/>
</dbReference>
<dbReference type="AlphaFoldDB" id="A0A2U3ECZ2"/>
<name>A0A2U3ECZ2_PURLI</name>
<protein>
    <submittedName>
        <fullName evidence="3">Uncharacterized protein</fullName>
    </submittedName>
</protein>
<evidence type="ECO:0000313" key="4">
    <source>
        <dbReference type="Proteomes" id="UP000245956"/>
    </source>
</evidence>
<sequence>MPPTPLPPLLSASWPGGGSTSQSTAFRRLPALSICLHTYPPSFLSLSPLSALSTATATTNARGGGRLVKLTAGPGPGPFEAHQPVSVFPFQPSAQTHADAGPRGHQQLCTIPFLSRRWNVSASVPLRGRSEFVEKVSGHYPSTAAFLLQLGFPTPRRAAFCCPSTPSSSMAAYYPCQPRRPYERAAQRRAGGRAHTLPSVSPRPCAVLRCGLTLGSRGPARRSSRLVQLIRCTACGLDPVGPPSMRVGHSLNPPAARRGKS</sequence>
<evidence type="ECO:0000313" key="2">
    <source>
        <dbReference type="EMBL" id="KAK4094201.1"/>
    </source>
</evidence>
<reference evidence="3 4" key="2">
    <citation type="journal article" date="2016" name="Front. Microbiol.">
        <title>Genome and transcriptome sequences reveal the specific parasitism of the nematophagous Purpureocillium lilacinum 36-1.</title>
        <authorList>
            <person name="Xie J."/>
            <person name="Li S."/>
            <person name="Mo C."/>
            <person name="Xiao X."/>
            <person name="Peng D."/>
            <person name="Wang G."/>
            <person name="Xiao Y."/>
        </authorList>
    </citation>
    <scope>NUCLEOTIDE SEQUENCE [LARGE SCALE GENOMIC DNA]</scope>
    <source>
        <strain evidence="3 4">36-1</strain>
    </source>
</reference>
<evidence type="ECO:0000256" key="1">
    <source>
        <dbReference type="SAM" id="MobiDB-lite"/>
    </source>
</evidence>
<reference evidence="2 5" key="4">
    <citation type="journal article" date="2024" name="Microbiol. Resour. Announc.">
        <title>Genome annotations for the ascomycete fungi Trichoderma harzianum, Trichoderma aggressivum, and Purpureocillium lilacinum.</title>
        <authorList>
            <person name="Beijen E.P.W."/>
            <person name="Ohm R.A."/>
        </authorList>
    </citation>
    <scope>NUCLEOTIDE SEQUENCE [LARGE SCALE GENOMIC DNA]</scope>
    <source>
        <strain evidence="2 5">CBS 150709</strain>
    </source>
</reference>
<dbReference type="EMBL" id="LCWV01000006">
    <property type="protein sequence ID" value="PWI72394.1"/>
    <property type="molecule type" value="Genomic_DNA"/>
</dbReference>
<organism evidence="3 4">
    <name type="scientific">Purpureocillium lilacinum</name>
    <name type="common">Paecilomyces lilacinus</name>
    <dbReference type="NCBI Taxonomy" id="33203"/>
    <lineage>
        <taxon>Eukaryota</taxon>
        <taxon>Fungi</taxon>
        <taxon>Dikarya</taxon>
        <taxon>Ascomycota</taxon>
        <taxon>Pezizomycotina</taxon>
        <taxon>Sordariomycetes</taxon>
        <taxon>Hypocreomycetidae</taxon>
        <taxon>Hypocreales</taxon>
        <taxon>Ophiocordycipitaceae</taxon>
        <taxon>Purpureocillium</taxon>
    </lineage>
</organism>
<feature type="region of interest" description="Disordered" evidence="1">
    <location>
        <begin position="1"/>
        <end position="22"/>
    </location>
</feature>
<evidence type="ECO:0000313" key="5">
    <source>
        <dbReference type="Proteomes" id="UP001287286"/>
    </source>
</evidence>
<proteinExistence type="predicted"/>
<gene>
    <name evidence="3" type="ORF">PCL_11017</name>
    <name evidence="2" type="ORF">Purlil1_1692</name>
</gene>
<reference evidence="3" key="1">
    <citation type="submission" date="2015-05" db="EMBL/GenBank/DDBJ databases">
        <authorList>
            <person name="Wang D.B."/>
            <person name="Wang M."/>
        </authorList>
    </citation>
    <scope>NUCLEOTIDE SEQUENCE</scope>
    <source>
        <strain evidence="3">36-1</strain>
    </source>
</reference>
<keyword evidence="5" id="KW-1185">Reference proteome</keyword>
<comment type="caution">
    <text evidence="3">The sequence shown here is derived from an EMBL/GenBank/DDBJ whole genome shotgun (WGS) entry which is preliminary data.</text>
</comment>
<accession>A0A2U3ECZ2</accession>
<dbReference type="Proteomes" id="UP001287286">
    <property type="component" value="Unassembled WGS sequence"/>
</dbReference>